<name>A0ABR7LMQ0_9ACTN</name>
<keyword evidence="2" id="KW-1185">Reference proteome</keyword>
<organism evidence="1 2">
    <name type="scientific">Actinomadura alba</name>
    <dbReference type="NCBI Taxonomy" id="406431"/>
    <lineage>
        <taxon>Bacteria</taxon>
        <taxon>Bacillati</taxon>
        <taxon>Actinomycetota</taxon>
        <taxon>Actinomycetes</taxon>
        <taxon>Streptosporangiales</taxon>
        <taxon>Thermomonosporaceae</taxon>
        <taxon>Actinomadura</taxon>
    </lineage>
</organism>
<sequence>MSVLHRPRVAWEGARVFVAAANADAYYWLSDLVGRHLGVMYQLRLAETRIRLQAEDASYAETGVWRAHLEDLLYDRPELTSLVHELAGETSSRLDR</sequence>
<reference evidence="1 2" key="1">
    <citation type="submission" date="2020-06" db="EMBL/GenBank/DDBJ databases">
        <title>Actinomadura xiongansis sp. nov., isolated from soil of Baiyangdian.</title>
        <authorList>
            <person name="Zhang X."/>
        </authorList>
    </citation>
    <scope>NUCLEOTIDE SEQUENCE [LARGE SCALE GENOMIC DNA]</scope>
    <source>
        <strain evidence="1 2">HBUM206468</strain>
    </source>
</reference>
<dbReference type="EMBL" id="JABVEC010000007">
    <property type="protein sequence ID" value="MBC6466126.1"/>
    <property type="molecule type" value="Genomic_DNA"/>
</dbReference>
<gene>
    <name evidence="1" type="ORF">HKK74_11540</name>
</gene>
<evidence type="ECO:0000313" key="2">
    <source>
        <dbReference type="Proteomes" id="UP000805614"/>
    </source>
</evidence>
<evidence type="ECO:0000313" key="1">
    <source>
        <dbReference type="EMBL" id="MBC6466126.1"/>
    </source>
</evidence>
<dbReference type="Proteomes" id="UP000805614">
    <property type="component" value="Unassembled WGS sequence"/>
</dbReference>
<comment type="caution">
    <text evidence="1">The sequence shown here is derived from an EMBL/GenBank/DDBJ whole genome shotgun (WGS) entry which is preliminary data.</text>
</comment>
<proteinExistence type="predicted"/>
<dbReference type="RefSeq" id="WP_187243148.1">
    <property type="nucleotide sequence ID" value="NZ_BAAAOK010000057.1"/>
</dbReference>
<protein>
    <submittedName>
        <fullName evidence="1">Uncharacterized protein</fullName>
    </submittedName>
</protein>
<accession>A0ABR7LMQ0</accession>